<organism evidence="2 3">
    <name type="scientific">Brucella gallinifaecis</name>
    <dbReference type="NCBI Taxonomy" id="215590"/>
    <lineage>
        <taxon>Bacteria</taxon>
        <taxon>Pseudomonadati</taxon>
        <taxon>Pseudomonadota</taxon>
        <taxon>Alphaproteobacteria</taxon>
        <taxon>Hyphomicrobiales</taxon>
        <taxon>Brucellaceae</taxon>
        <taxon>Brucella/Ochrobactrum group</taxon>
        <taxon>Brucella</taxon>
    </lineage>
</organism>
<proteinExistence type="predicted"/>
<dbReference type="EMBL" id="VEWJ01000009">
    <property type="protein sequence ID" value="TPF74721.1"/>
    <property type="molecule type" value="Genomic_DNA"/>
</dbReference>
<reference evidence="2 3" key="1">
    <citation type="journal article" date="2003" name="Int. J. Syst. Evol. Microbiol.">
        <title>Towards a standardized format for the description of a novel species (of an established genus): Ochrobactrum gallinifaecis sp. nov.</title>
        <authorList>
            <person name="Kampfer P."/>
            <person name="Buczolits S."/>
            <person name="Albrecht A."/>
            <person name="Busse H.J."/>
            <person name="Stackebrandt E."/>
        </authorList>
    </citation>
    <scope>NUCLEOTIDE SEQUENCE [LARGE SCALE GENOMIC DNA]</scope>
    <source>
        <strain evidence="2 3">ISO 196</strain>
    </source>
</reference>
<dbReference type="InterPro" id="IPR032874">
    <property type="entry name" value="DDE_dom"/>
</dbReference>
<dbReference type="OrthoDB" id="5918608at2"/>
<evidence type="ECO:0000313" key="3">
    <source>
        <dbReference type="Proteomes" id="UP000315388"/>
    </source>
</evidence>
<accession>A0A502BM50</accession>
<protein>
    <submittedName>
        <fullName evidence="2">IS6 family transposase</fullName>
    </submittedName>
</protein>
<dbReference type="Pfam" id="PF13610">
    <property type="entry name" value="DDE_Tnp_IS240"/>
    <property type="match status" value="1"/>
</dbReference>
<dbReference type="AlphaFoldDB" id="A0A502BM50"/>
<feature type="domain" description="DDE" evidence="1">
    <location>
        <begin position="40"/>
        <end position="89"/>
    </location>
</feature>
<keyword evidence="3" id="KW-1185">Reference proteome</keyword>
<gene>
    <name evidence="2" type="ORF">FHY56_13440</name>
</gene>
<comment type="caution">
    <text evidence="2">The sequence shown here is derived from an EMBL/GenBank/DDBJ whole genome shotgun (WGS) entry which is preliminary data.</text>
</comment>
<dbReference type="Proteomes" id="UP000315388">
    <property type="component" value="Unassembled WGS sequence"/>
</dbReference>
<evidence type="ECO:0000313" key="2">
    <source>
        <dbReference type="EMBL" id="TPF74721.1"/>
    </source>
</evidence>
<evidence type="ECO:0000259" key="1">
    <source>
        <dbReference type="Pfam" id="PF13610"/>
    </source>
</evidence>
<sequence>MANKGIPGNIIIDESESNFTGAQTMNNSLKITGTGKPLEILQVKYLNNILQQDHLFIRKISKPILGFKAFHSASSTVAGIEVAHMMRTKQFANNNRSLFEAFAELAA</sequence>
<name>A0A502BM50_9HYPH</name>